<dbReference type="GO" id="GO:0005886">
    <property type="term" value="C:plasma membrane"/>
    <property type="evidence" value="ECO:0007669"/>
    <property type="project" value="UniProtKB-SubCell"/>
</dbReference>
<dbReference type="HOGENOM" id="CLU_125825_2_1_7"/>
<reference evidence="9 10" key="1">
    <citation type="journal article" date="2014" name="Nature">
        <title>An environmental bacterial taxon with a large and distinct metabolic repertoire.</title>
        <authorList>
            <person name="Wilson M.C."/>
            <person name="Mori T."/>
            <person name="Ruckert C."/>
            <person name="Uria A.R."/>
            <person name="Helf M.J."/>
            <person name="Takada K."/>
            <person name="Gernert C."/>
            <person name="Steffens U.A."/>
            <person name="Heycke N."/>
            <person name="Schmitt S."/>
            <person name="Rinke C."/>
            <person name="Helfrich E.J."/>
            <person name="Brachmann A.O."/>
            <person name="Gurgui C."/>
            <person name="Wakimoto T."/>
            <person name="Kracht M."/>
            <person name="Crusemann M."/>
            <person name="Hentschel U."/>
            <person name="Abe I."/>
            <person name="Matsunaga S."/>
            <person name="Kalinowski J."/>
            <person name="Takeyama H."/>
            <person name="Piel J."/>
        </authorList>
    </citation>
    <scope>NUCLEOTIDE SEQUENCE [LARGE SCALE GENOMIC DNA]</scope>
    <source>
        <strain evidence="10">TSY1</strain>
    </source>
</reference>
<evidence type="ECO:0000313" key="10">
    <source>
        <dbReference type="Proteomes" id="UP000019141"/>
    </source>
</evidence>
<evidence type="ECO:0000256" key="4">
    <source>
        <dbReference type="ARBA" id="ARBA00022475"/>
    </source>
</evidence>
<dbReference type="InterPro" id="IPR007208">
    <property type="entry name" value="MrpF/PhaF-like"/>
</dbReference>
<feature type="transmembrane region" description="Helical" evidence="8">
    <location>
        <begin position="60"/>
        <end position="82"/>
    </location>
</feature>
<accession>W4LLH2</accession>
<dbReference type="GO" id="GO:0015385">
    <property type="term" value="F:sodium:proton antiporter activity"/>
    <property type="evidence" value="ECO:0007669"/>
    <property type="project" value="TreeGrafter"/>
</dbReference>
<proteinExistence type="inferred from homology"/>
<evidence type="ECO:0008006" key="11">
    <source>
        <dbReference type="Google" id="ProtNLM"/>
    </source>
</evidence>
<organism evidence="9 10">
    <name type="scientific">Entotheonella factor</name>
    <dbReference type="NCBI Taxonomy" id="1429438"/>
    <lineage>
        <taxon>Bacteria</taxon>
        <taxon>Pseudomonadati</taxon>
        <taxon>Nitrospinota/Tectimicrobiota group</taxon>
        <taxon>Candidatus Tectimicrobiota</taxon>
        <taxon>Candidatus Entotheonellia</taxon>
        <taxon>Candidatus Entotheonellales</taxon>
        <taxon>Candidatus Entotheonellaceae</taxon>
        <taxon>Candidatus Entotheonella</taxon>
    </lineage>
</organism>
<evidence type="ECO:0000256" key="1">
    <source>
        <dbReference type="ARBA" id="ARBA00004651"/>
    </source>
</evidence>
<evidence type="ECO:0000256" key="2">
    <source>
        <dbReference type="ARBA" id="ARBA00009212"/>
    </source>
</evidence>
<evidence type="ECO:0000256" key="6">
    <source>
        <dbReference type="ARBA" id="ARBA00022989"/>
    </source>
</evidence>
<comment type="similarity">
    <text evidence="2">Belongs to the CPA3 antiporters (TC 2.A.63) subunit F family.</text>
</comment>
<keyword evidence="4" id="KW-1003">Cell membrane</keyword>
<keyword evidence="7 8" id="KW-0472">Membrane</keyword>
<evidence type="ECO:0000256" key="7">
    <source>
        <dbReference type="ARBA" id="ARBA00023136"/>
    </source>
</evidence>
<comment type="subcellular location">
    <subcellularLocation>
        <location evidence="1">Cell membrane</location>
        <topology evidence="1">Multi-pass membrane protein</topology>
    </subcellularLocation>
</comment>
<dbReference type="EMBL" id="AZHW01000540">
    <property type="protein sequence ID" value="ETW98570.1"/>
    <property type="molecule type" value="Genomic_DNA"/>
</dbReference>
<keyword evidence="5 8" id="KW-0812">Transmembrane</keyword>
<evidence type="ECO:0000256" key="3">
    <source>
        <dbReference type="ARBA" id="ARBA00022448"/>
    </source>
</evidence>
<dbReference type="PANTHER" id="PTHR34702">
    <property type="entry name" value="NA(+)/H(+) ANTIPORTER SUBUNIT F1"/>
    <property type="match status" value="1"/>
</dbReference>
<gene>
    <name evidence="9" type="ORF">ETSY1_18245</name>
</gene>
<dbReference type="PANTHER" id="PTHR34702:SF1">
    <property type="entry name" value="NA(+)_H(+) ANTIPORTER SUBUNIT F"/>
    <property type="match status" value="1"/>
</dbReference>
<protein>
    <recommendedName>
        <fullName evidence="11">PH regulation protein F</fullName>
    </recommendedName>
</protein>
<dbReference type="Proteomes" id="UP000019141">
    <property type="component" value="Unassembled WGS sequence"/>
</dbReference>
<name>W4LLH2_ENTF1</name>
<evidence type="ECO:0000313" key="9">
    <source>
        <dbReference type="EMBL" id="ETW98570.1"/>
    </source>
</evidence>
<evidence type="ECO:0000256" key="5">
    <source>
        <dbReference type="ARBA" id="ARBA00022692"/>
    </source>
</evidence>
<keyword evidence="10" id="KW-1185">Reference proteome</keyword>
<keyword evidence="3" id="KW-0813">Transport</keyword>
<dbReference type="Pfam" id="PF04066">
    <property type="entry name" value="MrpF_PhaF"/>
    <property type="match status" value="1"/>
</dbReference>
<feature type="transmembrane region" description="Helical" evidence="8">
    <location>
        <begin position="35"/>
        <end position="53"/>
    </location>
</feature>
<keyword evidence="6 8" id="KW-1133">Transmembrane helix</keyword>
<evidence type="ECO:0000256" key="8">
    <source>
        <dbReference type="SAM" id="Phobius"/>
    </source>
</evidence>
<sequence length="90" mass="9765">MQMLLFGAATTLALAMLLSLFRVLRGPTVFDRLTGLGLIGTKTVVLLVVLGFLTGRVDIFVDITLSYTLISVIGSLILAKYFEQKGSEEL</sequence>
<comment type="caution">
    <text evidence="9">The sequence shown here is derived from an EMBL/GenBank/DDBJ whole genome shotgun (WGS) entry which is preliminary data.</text>
</comment>
<dbReference type="AlphaFoldDB" id="W4LLH2"/>